<name>X1CAR4_9ZZZZ</name>
<comment type="similarity">
    <text evidence="2">Belongs to the Nth/MutY family.</text>
</comment>
<keyword evidence="7" id="KW-0411">Iron-sulfur</keyword>
<dbReference type="PROSITE" id="PS00764">
    <property type="entry name" value="ENDONUCLEASE_III_1"/>
    <property type="match status" value="1"/>
</dbReference>
<evidence type="ECO:0000256" key="3">
    <source>
        <dbReference type="ARBA" id="ARBA00022723"/>
    </source>
</evidence>
<sequence>MKVKNDIIYVELDKLLPKMDFKHMYWAILDFGYKICSKNNPKCELCPIPDKCFYFLNQH</sequence>
<dbReference type="InterPro" id="IPR011257">
    <property type="entry name" value="DNA_glycosylase"/>
</dbReference>
<evidence type="ECO:0000256" key="7">
    <source>
        <dbReference type="ARBA" id="ARBA00023014"/>
    </source>
</evidence>
<dbReference type="GO" id="GO:0046872">
    <property type="term" value="F:metal ion binding"/>
    <property type="evidence" value="ECO:0007669"/>
    <property type="project" value="UniProtKB-KW"/>
</dbReference>
<protein>
    <recommendedName>
        <fullName evidence="11">HhH-GPD domain-containing protein</fullName>
    </recommendedName>
</protein>
<dbReference type="SUPFAM" id="SSF48150">
    <property type="entry name" value="DNA-glycosylase"/>
    <property type="match status" value="1"/>
</dbReference>
<keyword evidence="9" id="KW-0326">Glycosidase</keyword>
<evidence type="ECO:0000256" key="4">
    <source>
        <dbReference type="ARBA" id="ARBA00022763"/>
    </source>
</evidence>
<keyword evidence="6" id="KW-0408">Iron</keyword>
<gene>
    <name evidence="10" type="ORF">S01H4_38427</name>
</gene>
<evidence type="ECO:0000256" key="2">
    <source>
        <dbReference type="ARBA" id="ARBA00008343"/>
    </source>
</evidence>
<dbReference type="AlphaFoldDB" id="X1CAR4"/>
<keyword evidence="4" id="KW-0227">DNA damage</keyword>
<accession>X1CAR4</accession>
<dbReference type="Gene3D" id="1.10.1670.10">
    <property type="entry name" value="Helix-hairpin-Helix base-excision DNA repair enzymes (C-terminal)"/>
    <property type="match status" value="1"/>
</dbReference>
<dbReference type="InterPro" id="IPR023170">
    <property type="entry name" value="HhH_base_excis_C"/>
</dbReference>
<keyword evidence="5" id="KW-0378">Hydrolase</keyword>
<proteinExistence type="inferred from homology"/>
<evidence type="ECO:0000256" key="8">
    <source>
        <dbReference type="ARBA" id="ARBA00023204"/>
    </source>
</evidence>
<reference evidence="10" key="1">
    <citation type="journal article" date="2014" name="Front. Microbiol.">
        <title>High frequency of phylogenetically diverse reductive dehalogenase-homologous genes in deep subseafloor sedimentary metagenomes.</title>
        <authorList>
            <person name="Kawai M."/>
            <person name="Futagami T."/>
            <person name="Toyoda A."/>
            <person name="Takaki Y."/>
            <person name="Nishi S."/>
            <person name="Hori S."/>
            <person name="Arai W."/>
            <person name="Tsubouchi T."/>
            <person name="Morono Y."/>
            <person name="Uchiyama I."/>
            <person name="Ito T."/>
            <person name="Fujiyama A."/>
            <person name="Inagaki F."/>
            <person name="Takami H."/>
        </authorList>
    </citation>
    <scope>NUCLEOTIDE SEQUENCE</scope>
    <source>
        <strain evidence="10">Expedition CK06-06</strain>
    </source>
</reference>
<dbReference type="InterPro" id="IPR004035">
    <property type="entry name" value="Endouclease-III_FeS-bd_BS"/>
</dbReference>
<dbReference type="GO" id="GO:0016798">
    <property type="term" value="F:hydrolase activity, acting on glycosyl bonds"/>
    <property type="evidence" value="ECO:0007669"/>
    <property type="project" value="UniProtKB-KW"/>
</dbReference>
<evidence type="ECO:0000256" key="1">
    <source>
        <dbReference type="ARBA" id="ARBA00001966"/>
    </source>
</evidence>
<comment type="cofactor">
    <cofactor evidence="1">
        <name>[4Fe-4S] cluster</name>
        <dbReference type="ChEBI" id="CHEBI:49883"/>
    </cofactor>
</comment>
<dbReference type="GO" id="GO:0051536">
    <property type="term" value="F:iron-sulfur cluster binding"/>
    <property type="evidence" value="ECO:0007669"/>
    <property type="project" value="UniProtKB-KW"/>
</dbReference>
<dbReference type="EMBL" id="BART01020721">
    <property type="protein sequence ID" value="GAH05251.1"/>
    <property type="molecule type" value="Genomic_DNA"/>
</dbReference>
<dbReference type="GO" id="GO:0006281">
    <property type="term" value="P:DNA repair"/>
    <property type="evidence" value="ECO:0007669"/>
    <property type="project" value="UniProtKB-KW"/>
</dbReference>
<evidence type="ECO:0000256" key="5">
    <source>
        <dbReference type="ARBA" id="ARBA00022801"/>
    </source>
</evidence>
<evidence type="ECO:0000313" key="10">
    <source>
        <dbReference type="EMBL" id="GAH05251.1"/>
    </source>
</evidence>
<comment type="caution">
    <text evidence="10">The sequence shown here is derived from an EMBL/GenBank/DDBJ whole genome shotgun (WGS) entry which is preliminary data.</text>
</comment>
<evidence type="ECO:0000256" key="6">
    <source>
        <dbReference type="ARBA" id="ARBA00023004"/>
    </source>
</evidence>
<keyword evidence="8" id="KW-0234">DNA repair</keyword>
<evidence type="ECO:0008006" key="11">
    <source>
        <dbReference type="Google" id="ProtNLM"/>
    </source>
</evidence>
<keyword evidence="3" id="KW-0479">Metal-binding</keyword>
<evidence type="ECO:0000256" key="9">
    <source>
        <dbReference type="ARBA" id="ARBA00023295"/>
    </source>
</evidence>
<organism evidence="10">
    <name type="scientific">marine sediment metagenome</name>
    <dbReference type="NCBI Taxonomy" id="412755"/>
    <lineage>
        <taxon>unclassified sequences</taxon>
        <taxon>metagenomes</taxon>
        <taxon>ecological metagenomes</taxon>
    </lineage>
</organism>